<comment type="caution">
    <text evidence="3">The sequence shown here is derived from an EMBL/GenBank/DDBJ whole genome shotgun (WGS) entry which is preliminary data.</text>
</comment>
<dbReference type="Pfam" id="PF04024">
    <property type="entry name" value="PspC"/>
    <property type="match status" value="1"/>
</dbReference>
<reference evidence="3" key="1">
    <citation type="journal article" date="2019" name="Int J Environ Res Public Health">
        <title>Characterization of Chromosome-Mediated BlaOXA-894 in Shewanella xiamenensis Isolated from Pig Wastewater.</title>
        <authorList>
            <person name="Zou H."/>
            <person name="Zhou Z."/>
            <person name="Xia H."/>
            <person name="Zhao Q."/>
            <person name="Li X."/>
        </authorList>
    </citation>
    <scope>NUCLEOTIDE SEQUENCE</scope>
    <source>
        <strain evidence="3">2015oxa</strain>
    </source>
</reference>
<evidence type="ECO:0000313" key="4">
    <source>
        <dbReference type="EMBL" id="MDI5833825.1"/>
    </source>
</evidence>
<keyword evidence="6" id="KW-1185">Reference proteome</keyword>
<dbReference type="Proteomes" id="UP001159075">
    <property type="component" value="Unassembled WGS sequence"/>
</dbReference>
<keyword evidence="1" id="KW-0812">Transmembrane</keyword>
<evidence type="ECO:0000313" key="3">
    <source>
        <dbReference type="EMBL" id="MDG5900561.1"/>
    </source>
</evidence>
<dbReference type="InterPro" id="IPR007168">
    <property type="entry name" value="Phageshock_PspC_N"/>
</dbReference>
<keyword evidence="1" id="KW-0472">Membrane</keyword>
<gene>
    <name evidence="3" type="ORF">E2650_11820</name>
    <name evidence="4" type="ORF">ODY93_19755</name>
    <name evidence="5" type="ORF">QM089_15175</name>
</gene>
<dbReference type="Proteomes" id="UP001152518">
    <property type="component" value="Unassembled WGS sequence"/>
</dbReference>
<name>A0A1E3UX24_9GAMM</name>
<evidence type="ECO:0000313" key="6">
    <source>
        <dbReference type="Proteomes" id="UP001159075"/>
    </source>
</evidence>
<dbReference type="GeneID" id="75187451"/>
<proteinExistence type="predicted"/>
<reference evidence="4 6" key="3">
    <citation type="submission" date="2022-09" db="EMBL/GenBank/DDBJ databases">
        <title>The outer-membrane cytochrome OmcA is essential for infection of Shewanella oneidensis by a zebrafish-associated bacteriophage.</title>
        <authorList>
            <person name="Grenfell A.W."/>
            <person name="Intile P."/>
            <person name="Mcfarlane J."/>
            <person name="Leung D."/>
            <person name="Abdalla K."/>
            <person name="Wold M."/>
            <person name="Kees E."/>
            <person name="Gralnick J."/>
        </authorList>
    </citation>
    <scope>NUCLEOTIDE SEQUENCE [LARGE SCALE GENOMIC DNA]</scope>
    <source>
        <strain evidence="4 6">NF-5</strain>
    </source>
</reference>
<accession>A0A1E3UX24</accession>
<dbReference type="EMBL" id="JASGOQ010000001">
    <property type="protein sequence ID" value="MDV5391557.1"/>
    <property type="molecule type" value="Genomic_DNA"/>
</dbReference>
<sequence>MKRAQIRMNNSQRLVCGVASGMAWQFGWSCFWTRVVWAGAILFMPGVSLLVYFVLALLVEQWKRPI</sequence>
<organism evidence="3">
    <name type="scientific">Shewanella xiamenensis</name>
    <dbReference type="NCBI Taxonomy" id="332186"/>
    <lineage>
        <taxon>Bacteria</taxon>
        <taxon>Pseudomonadati</taxon>
        <taxon>Pseudomonadota</taxon>
        <taxon>Gammaproteobacteria</taxon>
        <taxon>Alteromonadales</taxon>
        <taxon>Shewanellaceae</taxon>
        <taxon>Shewanella</taxon>
    </lineage>
</organism>
<evidence type="ECO:0000259" key="2">
    <source>
        <dbReference type="Pfam" id="PF04024"/>
    </source>
</evidence>
<protein>
    <submittedName>
        <fullName evidence="3">PspC domain-containing protein</fullName>
    </submittedName>
</protein>
<feature type="transmembrane region" description="Helical" evidence="1">
    <location>
        <begin position="12"/>
        <end position="29"/>
    </location>
</feature>
<dbReference type="OrthoDB" id="6271554at2"/>
<reference evidence="3" key="2">
    <citation type="submission" date="2019-04" db="EMBL/GenBank/DDBJ databases">
        <authorList>
            <person name="Zou H."/>
        </authorList>
    </citation>
    <scope>NUCLEOTIDE SEQUENCE</scope>
    <source>
        <strain evidence="3">2015oxa</strain>
    </source>
</reference>
<dbReference type="Proteomes" id="UP001187859">
    <property type="component" value="Unassembled WGS sequence"/>
</dbReference>
<dbReference type="RefSeq" id="WP_037422129.1">
    <property type="nucleotide sequence ID" value="NZ_AP025014.1"/>
</dbReference>
<evidence type="ECO:0000256" key="1">
    <source>
        <dbReference type="SAM" id="Phobius"/>
    </source>
</evidence>
<dbReference type="AlphaFoldDB" id="A0A1E3UX24"/>
<feature type="domain" description="Phage shock protein PspC N-terminal" evidence="2">
    <location>
        <begin position="6"/>
        <end position="61"/>
    </location>
</feature>
<reference evidence="5" key="4">
    <citation type="submission" date="2023-05" db="EMBL/GenBank/DDBJ databases">
        <title>Colonisation of extended spectrum b-lactamase- and carbapenemase-producing bacteria on hospital surfaces from low- and middle-income countries.</title>
        <authorList>
            <person name="Nieto-Rosado M."/>
            <person name="Sands K."/>
            <person name="Iregbu K."/>
            <person name="Zahra R."/>
            <person name="Mazarati J.B."/>
            <person name="Mehtar S."/>
            <person name="Barnards-Group B."/>
            <person name="Walsh T.R."/>
        </authorList>
    </citation>
    <scope>NUCLEOTIDE SEQUENCE</scope>
    <source>
        <strain evidence="5">PP-E493</strain>
    </source>
</reference>
<evidence type="ECO:0000313" key="5">
    <source>
        <dbReference type="EMBL" id="MDV5391557.1"/>
    </source>
</evidence>
<dbReference type="EMBL" id="SUNE01000007">
    <property type="protein sequence ID" value="MDG5900561.1"/>
    <property type="molecule type" value="Genomic_DNA"/>
</dbReference>
<keyword evidence="1" id="KW-1133">Transmembrane helix</keyword>
<dbReference type="EMBL" id="JAOTLW010000027">
    <property type="protein sequence ID" value="MDI5833825.1"/>
    <property type="molecule type" value="Genomic_DNA"/>
</dbReference>
<feature type="transmembrane region" description="Helical" evidence="1">
    <location>
        <begin position="35"/>
        <end position="59"/>
    </location>
</feature>